<organism evidence="1 2">
    <name type="scientific">Marinobacter xestospongiae</name>
    <dbReference type="NCBI Taxonomy" id="994319"/>
    <lineage>
        <taxon>Bacteria</taxon>
        <taxon>Pseudomonadati</taxon>
        <taxon>Pseudomonadota</taxon>
        <taxon>Gammaproteobacteria</taxon>
        <taxon>Pseudomonadales</taxon>
        <taxon>Marinobacteraceae</taxon>
        <taxon>Marinobacter</taxon>
    </lineage>
</organism>
<dbReference type="InterPro" id="IPR036520">
    <property type="entry name" value="UPF0759_sf"/>
</dbReference>
<dbReference type="PANTHER" id="PTHR30348">
    <property type="entry name" value="UNCHARACTERIZED PROTEIN YECE"/>
    <property type="match status" value="1"/>
</dbReference>
<evidence type="ECO:0000313" key="2">
    <source>
        <dbReference type="Proteomes" id="UP001269819"/>
    </source>
</evidence>
<dbReference type="SUPFAM" id="SSF117396">
    <property type="entry name" value="TM1631-like"/>
    <property type="match status" value="1"/>
</dbReference>
<name>A0ABU3W462_9GAMM</name>
<accession>A0ABU3W462</accession>
<sequence>MSLPYYLGSPQWQDPKWNSQLPPGPAPLTRYSRALNCVEGNTTFYATPSQEQCRQWRALVSDDFRFVFKFPRQVTHDRLLSGVGQTVTDFLAILSPLQDVLGPFLLQLPAAFGPAHLNNLWHFLEGLPAPLRCAVEVRHPAFFQKGEAERQLNRGLRERNTARVCLDSRALFSAAADSDIVVDAQRKKPRVPVHLLPVDAPPMVRYIGHPDLESNRAFLAPWVERVGQWLEQGRSPYIFMHMPDNGDALSLAALWSELLHERVPGLPELQLTTELPQMGLF</sequence>
<dbReference type="InterPro" id="IPR002763">
    <property type="entry name" value="DUF72"/>
</dbReference>
<keyword evidence="2" id="KW-1185">Reference proteome</keyword>
<reference evidence="1 2" key="1">
    <citation type="submission" date="2023-10" db="EMBL/GenBank/DDBJ databases">
        <title>Characteristics and mechanism of a salt-tolerant marine origin heterotrophic nitrifying- aerobic denitrifying bacteria Marinobacter xestospongiae HN1.</title>
        <authorList>
            <person name="Qi R."/>
        </authorList>
    </citation>
    <scope>NUCLEOTIDE SEQUENCE [LARGE SCALE GENOMIC DNA]</scope>
    <source>
        <strain evidence="1 2">HN1</strain>
    </source>
</reference>
<proteinExistence type="predicted"/>
<comment type="caution">
    <text evidence="1">The sequence shown here is derived from an EMBL/GenBank/DDBJ whole genome shotgun (WGS) entry which is preliminary data.</text>
</comment>
<dbReference type="Proteomes" id="UP001269819">
    <property type="component" value="Unassembled WGS sequence"/>
</dbReference>
<dbReference type="RefSeq" id="WP_316975443.1">
    <property type="nucleotide sequence ID" value="NZ_JAWIIJ010000027.1"/>
</dbReference>
<dbReference type="Gene3D" id="3.20.20.410">
    <property type="entry name" value="Protein of unknown function UPF0759"/>
    <property type="match status" value="1"/>
</dbReference>
<gene>
    <name evidence="1" type="ORF">RYS15_20885</name>
</gene>
<protein>
    <submittedName>
        <fullName evidence="1">DUF72 domain-containing protein</fullName>
    </submittedName>
</protein>
<dbReference type="PANTHER" id="PTHR30348:SF9">
    <property type="entry name" value="UPF0759 PROTEIN YECE"/>
    <property type="match status" value="1"/>
</dbReference>
<evidence type="ECO:0000313" key="1">
    <source>
        <dbReference type="EMBL" id="MDV2081155.1"/>
    </source>
</evidence>
<dbReference type="EMBL" id="JAWIIJ010000027">
    <property type="protein sequence ID" value="MDV2081155.1"/>
    <property type="molecule type" value="Genomic_DNA"/>
</dbReference>
<dbReference type="Pfam" id="PF01904">
    <property type="entry name" value="DUF72"/>
    <property type="match status" value="1"/>
</dbReference>